<evidence type="ECO:0000313" key="2">
    <source>
        <dbReference type="EMBL" id="MBB4065042.1"/>
    </source>
</evidence>
<name>A0A7W6J6T3_9HYPH</name>
<keyword evidence="2" id="KW-0560">Oxidoreductase</keyword>
<comment type="caution">
    <text evidence="2">The sequence shown here is derived from an EMBL/GenBank/DDBJ whole genome shotgun (WGS) entry which is preliminary data.</text>
</comment>
<dbReference type="PANTHER" id="PTHR35006">
    <property type="entry name" value="GLYOXALASE FAMILY PROTEIN (AFU_ORTHOLOGUE AFUA_5G14830)"/>
    <property type="match status" value="1"/>
</dbReference>
<dbReference type="GO" id="GO:0016829">
    <property type="term" value="F:lyase activity"/>
    <property type="evidence" value="ECO:0007669"/>
    <property type="project" value="UniProtKB-KW"/>
</dbReference>
<organism evidence="2 3">
    <name type="scientific">Gellertiella hungarica</name>
    <dbReference type="NCBI Taxonomy" id="1572859"/>
    <lineage>
        <taxon>Bacteria</taxon>
        <taxon>Pseudomonadati</taxon>
        <taxon>Pseudomonadota</taxon>
        <taxon>Alphaproteobacteria</taxon>
        <taxon>Hyphomicrobiales</taxon>
        <taxon>Rhizobiaceae</taxon>
        <taxon>Gellertiella</taxon>
    </lineage>
</organism>
<dbReference type="RefSeq" id="WP_183366318.1">
    <property type="nucleotide sequence ID" value="NZ_JACIEZ010000003.1"/>
</dbReference>
<dbReference type="Gene3D" id="3.10.180.10">
    <property type="entry name" value="2,3-Dihydroxybiphenyl 1,2-Dioxygenase, domain 1"/>
    <property type="match status" value="1"/>
</dbReference>
<keyword evidence="2" id="KW-0456">Lyase</keyword>
<dbReference type="Pfam" id="PF00903">
    <property type="entry name" value="Glyoxalase"/>
    <property type="match status" value="1"/>
</dbReference>
<dbReference type="AlphaFoldDB" id="A0A7W6J6T3"/>
<dbReference type="SUPFAM" id="SSF54593">
    <property type="entry name" value="Glyoxalase/Bleomycin resistance protein/Dihydroxybiphenyl dioxygenase"/>
    <property type="match status" value="1"/>
</dbReference>
<evidence type="ECO:0000259" key="1">
    <source>
        <dbReference type="Pfam" id="PF00903"/>
    </source>
</evidence>
<accession>A0A7W6J6T3</accession>
<feature type="domain" description="Glyoxalase/fosfomycin resistance/dioxygenase" evidence="1">
    <location>
        <begin position="5"/>
        <end position="122"/>
    </location>
</feature>
<dbReference type="CDD" id="cd07262">
    <property type="entry name" value="VOC_like"/>
    <property type="match status" value="1"/>
</dbReference>
<dbReference type="GO" id="GO:0051213">
    <property type="term" value="F:dioxygenase activity"/>
    <property type="evidence" value="ECO:0007669"/>
    <property type="project" value="UniProtKB-KW"/>
</dbReference>
<keyword evidence="3" id="KW-1185">Reference proteome</keyword>
<dbReference type="Proteomes" id="UP000528286">
    <property type="component" value="Unassembled WGS sequence"/>
</dbReference>
<proteinExistence type="predicted"/>
<dbReference type="InterPro" id="IPR004360">
    <property type="entry name" value="Glyas_Fos-R_dOase_dom"/>
</dbReference>
<reference evidence="2 3" key="1">
    <citation type="submission" date="2020-08" db="EMBL/GenBank/DDBJ databases">
        <title>Genomic Encyclopedia of Type Strains, Phase IV (KMG-IV): sequencing the most valuable type-strain genomes for metagenomic binning, comparative biology and taxonomic classification.</title>
        <authorList>
            <person name="Goeker M."/>
        </authorList>
    </citation>
    <scope>NUCLEOTIDE SEQUENCE [LARGE SCALE GENOMIC DNA]</scope>
    <source>
        <strain evidence="2 3">DSM 29853</strain>
    </source>
</reference>
<sequence>MGLYATLGVNDLTRSTLFYDAVLATIGWASHTEFPGWRAYSRGGSGEGFTLWICEPFNGEPATAGNGAMLGFDAATYAEVEAFYAAAMTHGGTDEGAPGPRPQYGPNWMSAYVRDPAGNKLAIVYNG</sequence>
<keyword evidence="2" id="KW-0223">Dioxygenase</keyword>
<gene>
    <name evidence="2" type="ORF">GGR23_002229</name>
</gene>
<dbReference type="InterPro" id="IPR029068">
    <property type="entry name" value="Glyas_Bleomycin-R_OHBP_Dase"/>
</dbReference>
<protein>
    <submittedName>
        <fullName evidence="2">Catechol 2,3-dioxygenase-like lactoylglutathione lyase family enzyme</fullName>
    </submittedName>
</protein>
<dbReference type="PANTHER" id="PTHR35006:SF2">
    <property type="entry name" value="GLYOXALASE FAMILY PROTEIN (AFU_ORTHOLOGUE AFUA_5G14830)"/>
    <property type="match status" value="1"/>
</dbReference>
<evidence type="ECO:0000313" key="3">
    <source>
        <dbReference type="Proteomes" id="UP000528286"/>
    </source>
</evidence>
<dbReference type="EMBL" id="JACIEZ010000003">
    <property type="protein sequence ID" value="MBB4065042.1"/>
    <property type="molecule type" value="Genomic_DNA"/>
</dbReference>